<dbReference type="PANTHER" id="PTHR34183">
    <property type="entry name" value="ENDOLYTIC PEPTIDOGLYCAN TRANSGLYCOSYLASE RLPA"/>
    <property type="match status" value="1"/>
</dbReference>
<dbReference type="GO" id="GO:0009279">
    <property type="term" value="C:cell outer membrane"/>
    <property type="evidence" value="ECO:0007669"/>
    <property type="project" value="TreeGrafter"/>
</dbReference>
<dbReference type="PANTHER" id="PTHR34183:SF1">
    <property type="entry name" value="ENDOLYTIC PEPTIDOGLYCAN TRANSGLYCOSYLASE RLPA"/>
    <property type="match status" value="1"/>
</dbReference>
<evidence type="ECO:0000256" key="3">
    <source>
        <dbReference type="ARBA" id="ARBA00023316"/>
    </source>
</evidence>
<keyword evidence="4" id="KW-1003">Cell membrane</keyword>
<dbReference type="PROSITE" id="PS51724">
    <property type="entry name" value="SPOR"/>
    <property type="match status" value="1"/>
</dbReference>
<dbReference type="KEGG" id="fes:HER31_12215"/>
<accession>A0A6H1UG62</accession>
<comment type="subcellular location">
    <subcellularLocation>
        <location evidence="4">Cell membrane</location>
        <topology evidence="4">Lipid-anchor</topology>
    </subcellularLocation>
</comment>
<dbReference type="GO" id="GO:0005886">
    <property type="term" value="C:plasma membrane"/>
    <property type="evidence" value="ECO:0007669"/>
    <property type="project" value="UniProtKB-SubCell"/>
</dbReference>
<organism evidence="8 9">
    <name type="scientific">Ferrimonas lipolytica</name>
    <dbReference type="NCBI Taxonomy" id="2724191"/>
    <lineage>
        <taxon>Bacteria</taxon>
        <taxon>Pseudomonadati</taxon>
        <taxon>Pseudomonadota</taxon>
        <taxon>Gammaproteobacteria</taxon>
        <taxon>Alteromonadales</taxon>
        <taxon>Ferrimonadaceae</taxon>
        <taxon>Ferrimonas</taxon>
    </lineage>
</organism>
<dbReference type="GO" id="GO:0000270">
    <property type="term" value="P:peptidoglycan metabolic process"/>
    <property type="evidence" value="ECO:0007669"/>
    <property type="project" value="UniProtKB-UniRule"/>
</dbReference>
<dbReference type="InterPro" id="IPR012997">
    <property type="entry name" value="RplA"/>
</dbReference>
<dbReference type="Gene3D" id="3.30.70.1070">
    <property type="entry name" value="Sporulation related repeat"/>
    <property type="match status" value="1"/>
</dbReference>
<name>A0A6H1UG62_9GAMM</name>
<evidence type="ECO:0000256" key="5">
    <source>
        <dbReference type="RuleBase" id="RU003495"/>
    </source>
</evidence>
<evidence type="ECO:0000256" key="1">
    <source>
        <dbReference type="ARBA" id="ARBA00022729"/>
    </source>
</evidence>
<evidence type="ECO:0000256" key="6">
    <source>
        <dbReference type="SAM" id="SignalP"/>
    </source>
</evidence>
<keyword evidence="9" id="KW-1185">Reference proteome</keyword>
<proteinExistence type="inferred from homology"/>
<reference evidence="8 9" key="1">
    <citation type="submission" date="2020-04" db="EMBL/GenBank/DDBJ databases">
        <title>Ferrimonas sp. S7 isolated from sea water.</title>
        <authorList>
            <person name="Bae S.S."/>
            <person name="Baek K."/>
        </authorList>
    </citation>
    <scope>NUCLEOTIDE SEQUENCE [LARGE SCALE GENOMIC DNA]</scope>
    <source>
        <strain evidence="8 9">S7</strain>
    </source>
</reference>
<evidence type="ECO:0000259" key="7">
    <source>
        <dbReference type="PROSITE" id="PS51724"/>
    </source>
</evidence>
<dbReference type="Proteomes" id="UP000501602">
    <property type="component" value="Chromosome"/>
</dbReference>
<dbReference type="Pfam" id="PF03330">
    <property type="entry name" value="DPBB_1"/>
    <property type="match status" value="1"/>
</dbReference>
<dbReference type="RefSeq" id="WP_168660849.1">
    <property type="nucleotide sequence ID" value="NZ_CP051180.1"/>
</dbReference>
<dbReference type="GO" id="GO:0008932">
    <property type="term" value="F:lytic endotransglycosylase activity"/>
    <property type="evidence" value="ECO:0007669"/>
    <property type="project" value="UniProtKB-UniRule"/>
</dbReference>
<evidence type="ECO:0000313" key="9">
    <source>
        <dbReference type="Proteomes" id="UP000501602"/>
    </source>
</evidence>
<dbReference type="Gene3D" id="2.40.40.10">
    <property type="entry name" value="RlpA-like domain"/>
    <property type="match status" value="1"/>
</dbReference>
<keyword evidence="1 6" id="KW-0732">Signal</keyword>
<dbReference type="CDD" id="cd22268">
    <property type="entry name" value="DPBB_RlpA-like"/>
    <property type="match status" value="1"/>
</dbReference>
<sequence length="270" mass="29276">MRYQWIALIVVTLLAGCAGSGSNNSRYQISQDHAPTEAPDLSHLEPPAPRYEAMSPGGNRNYTVLGKDYKVLASAEGFVKEGTASWYGKKFHGHLTSNGETYDMYGFSAAHKSLPLPTYAKVTNLANGKHVVVRVNDRGPFHGDREIDLSYAAAYKLDVLKHGTAQVRIEALTFPKPGTEAEIQPEPTTANSGGHYVQLAASSQKSNLDQLGAKISKQYSVPSRVTQQGSLYKLQLGPFDTVARTQELLNLLQAAGFSSAFKILDSDATD</sequence>
<evidence type="ECO:0000313" key="8">
    <source>
        <dbReference type="EMBL" id="QIZ77590.1"/>
    </source>
</evidence>
<dbReference type="HAMAP" id="MF_02071">
    <property type="entry name" value="RlpA"/>
    <property type="match status" value="1"/>
</dbReference>
<dbReference type="AlphaFoldDB" id="A0A6H1UG62"/>
<dbReference type="InterPro" id="IPR034718">
    <property type="entry name" value="RlpA"/>
</dbReference>
<dbReference type="GO" id="GO:0042834">
    <property type="term" value="F:peptidoglycan binding"/>
    <property type="evidence" value="ECO:0007669"/>
    <property type="project" value="InterPro"/>
</dbReference>
<dbReference type="InterPro" id="IPR036680">
    <property type="entry name" value="SPOR-like_sf"/>
</dbReference>
<dbReference type="FunFam" id="2.40.40.10:FF:000003">
    <property type="entry name" value="Endolytic peptidoglycan transglycosylase RlpA"/>
    <property type="match status" value="1"/>
</dbReference>
<comment type="function">
    <text evidence="4">Lytic transglycosylase with a strong preference for naked glycan strands that lack stem peptides.</text>
</comment>
<keyword evidence="4" id="KW-0472">Membrane</keyword>
<keyword evidence="3 4" id="KW-0961">Cell wall biogenesis/degradation</keyword>
<dbReference type="InterPro" id="IPR007730">
    <property type="entry name" value="SPOR-like_dom"/>
</dbReference>
<evidence type="ECO:0000256" key="4">
    <source>
        <dbReference type="HAMAP-Rule" id="MF_02071"/>
    </source>
</evidence>
<dbReference type="SUPFAM" id="SSF50685">
    <property type="entry name" value="Barwin-like endoglucanases"/>
    <property type="match status" value="1"/>
</dbReference>
<feature type="signal peptide" evidence="6">
    <location>
        <begin position="1"/>
        <end position="20"/>
    </location>
</feature>
<feature type="domain" description="SPOR" evidence="7">
    <location>
        <begin position="189"/>
        <end position="265"/>
    </location>
</feature>
<dbReference type="InterPro" id="IPR036908">
    <property type="entry name" value="RlpA-like_sf"/>
</dbReference>
<dbReference type="InterPro" id="IPR009009">
    <property type="entry name" value="RlpA-like_DPBB"/>
</dbReference>
<keyword evidence="4" id="KW-0564">Palmitate</keyword>
<protein>
    <recommendedName>
        <fullName evidence="4">Endolytic peptidoglycan transglycosylase RlpA</fullName>
        <ecNumber evidence="4">4.2.2.-</ecNumber>
    </recommendedName>
</protein>
<feature type="chain" id="PRO_5026409467" description="Endolytic peptidoglycan transglycosylase RlpA" evidence="6">
    <location>
        <begin position="21"/>
        <end position="270"/>
    </location>
</feature>
<dbReference type="Pfam" id="PF05036">
    <property type="entry name" value="SPOR"/>
    <property type="match status" value="1"/>
</dbReference>
<dbReference type="NCBIfam" id="TIGR00413">
    <property type="entry name" value="rlpA"/>
    <property type="match status" value="1"/>
</dbReference>
<dbReference type="SUPFAM" id="SSF110997">
    <property type="entry name" value="Sporulation related repeat"/>
    <property type="match status" value="1"/>
</dbReference>
<keyword evidence="2 4" id="KW-0456">Lyase</keyword>
<dbReference type="EMBL" id="CP051180">
    <property type="protein sequence ID" value="QIZ77590.1"/>
    <property type="molecule type" value="Genomic_DNA"/>
</dbReference>
<gene>
    <name evidence="4" type="primary">rlpA</name>
    <name evidence="8" type="ORF">HER31_12215</name>
</gene>
<dbReference type="EC" id="4.2.2.-" evidence="4"/>
<evidence type="ECO:0000256" key="2">
    <source>
        <dbReference type="ARBA" id="ARBA00023239"/>
    </source>
</evidence>
<dbReference type="PROSITE" id="PS51257">
    <property type="entry name" value="PROKAR_LIPOPROTEIN"/>
    <property type="match status" value="1"/>
</dbReference>
<dbReference type="GO" id="GO:0071555">
    <property type="term" value="P:cell wall organization"/>
    <property type="evidence" value="ECO:0007669"/>
    <property type="project" value="UniProtKB-KW"/>
</dbReference>
<comment type="similarity">
    <text evidence="4 5">Belongs to the RlpA family.</text>
</comment>
<keyword evidence="4" id="KW-0449">Lipoprotein</keyword>